<organism evidence="1 2">
    <name type="scientific">Ambispora leptoticha</name>
    <dbReference type="NCBI Taxonomy" id="144679"/>
    <lineage>
        <taxon>Eukaryota</taxon>
        <taxon>Fungi</taxon>
        <taxon>Fungi incertae sedis</taxon>
        <taxon>Mucoromycota</taxon>
        <taxon>Glomeromycotina</taxon>
        <taxon>Glomeromycetes</taxon>
        <taxon>Archaeosporales</taxon>
        <taxon>Ambisporaceae</taxon>
        <taxon>Ambispora</taxon>
    </lineage>
</organism>
<dbReference type="AlphaFoldDB" id="A0A9N8WPP2"/>
<reference evidence="1" key="1">
    <citation type="submission" date="2021-06" db="EMBL/GenBank/DDBJ databases">
        <authorList>
            <person name="Kallberg Y."/>
            <person name="Tangrot J."/>
            <person name="Rosling A."/>
        </authorList>
    </citation>
    <scope>NUCLEOTIDE SEQUENCE</scope>
    <source>
        <strain evidence="1">FL130A</strain>
    </source>
</reference>
<gene>
    <name evidence="1" type="ORF">ALEPTO_LOCUS3058</name>
</gene>
<dbReference type="Proteomes" id="UP000789508">
    <property type="component" value="Unassembled WGS sequence"/>
</dbReference>
<accession>A0A9N8WPP2</accession>
<dbReference type="EMBL" id="CAJVPS010000522">
    <property type="protein sequence ID" value="CAG8492440.1"/>
    <property type="molecule type" value="Genomic_DNA"/>
</dbReference>
<proteinExistence type="predicted"/>
<keyword evidence="2" id="KW-1185">Reference proteome</keyword>
<evidence type="ECO:0000313" key="1">
    <source>
        <dbReference type="EMBL" id="CAG8492440.1"/>
    </source>
</evidence>
<protein>
    <submittedName>
        <fullName evidence="1">2246_t:CDS:1</fullName>
    </submittedName>
</protein>
<name>A0A9N8WPP2_9GLOM</name>
<comment type="caution">
    <text evidence="1">The sequence shown here is derived from an EMBL/GenBank/DDBJ whole genome shotgun (WGS) entry which is preliminary data.</text>
</comment>
<evidence type="ECO:0000313" key="2">
    <source>
        <dbReference type="Proteomes" id="UP000789508"/>
    </source>
</evidence>
<sequence length="39" mass="4588">MLKLEYYDKTCSAAFQEVFYFLLYVVMLDGTGSHIMNDM</sequence>